<evidence type="ECO:0000259" key="10">
    <source>
        <dbReference type="Pfam" id="PF04290"/>
    </source>
</evidence>
<evidence type="ECO:0000256" key="6">
    <source>
        <dbReference type="ARBA" id="ARBA00022989"/>
    </source>
</evidence>
<organism evidence="11">
    <name type="scientific">Rhodopseudomonas palustris (strain BisA53)</name>
    <dbReference type="NCBI Taxonomy" id="316055"/>
    <lineage>
        <taxon>Bacteria</taxon>
        <taxon>Pseudomonadati</taxon>
        <taxon>Pseudomonadota</taxon>
        <taxon>Alphaproteobacteria</taxon>
        <taxon>Hyphomicrobiales</taxon>
        <taxon>Nitrobacteraceae</taxon>
        <taxon>Rhodopseudomonas</taxon>
    </lineage>
</organism>
<comment type="subcellular location">
    <subcellularLocation>
        <location evidence="1 9">Cell inner membrane</location>
        <topology evidence="1 9">Multi-pass membrane protein</topology>
    </subcellularLocation>
</comment>
<keyword evidence="7 9" id="KW-0472">Membrane</keyword>
<dbReference type="Pfam" id="PF04290">
    <property type="entry name" value="DctQ"/>
    <property type="match status" value="1"/>
</dbReference>
<dbReference type="InterPro" id="IPR007387">
    <property type="entry name" value="TRAP_DctQ"/>
</dbReference>
<keyword evidence="2 9" id="KW-0813">Transport</keyword>
<dbReference type="eggNOG" id="COG4665">
    <property type="taxonomic scope" value="Bacteria"/>
</dbReference>
<evidence type="ECO:0000256" key="8">
    <source>
        <dbReference type="ARBA" id="ARBA00038436"/>
    </source>
</evidence>
<sequence length="209" mass="23266">MGKKREAVGGKLRTLLALSRAIDSFNTVIGRWLSWLIVVAVAVSATNAVIRKAFDVSSNSFLELQWVLFSVVFLLCSPWTLLSNEHIRIDIINHSLPLKLRGWIDMIGHLFFLMPFAIIMLWWSIPFFINSWNQNEQSFSAGGLPQWPAKSLIMIACVLLIIQGISEIIKRAAMMLGVIPDSNASAISAHHAAELEAERLAAIISGDKR</sequence>
<dbReference type="STRING" id="316055.RPE_1983"/>
<keyword evidence="3" id="KW-1003">Cell membrane</keyword>
<dbReference type="PANTHER" id="PTHR35011:SF4">
    <property type="entry name" value="SLL1102 PROTEIN"/>
    <property type="match status" value="1"/>
</dbReference>
<feature type="transmembrane region" description="Helical" evidence="9">
    <location>
        <begin position="149"/>
        <end position="169"/>
    </location>
</feature>
<keyword evidence="5 9" id="KW-0812">Transmembrane</keyword>
<dbReference type="GO" id="GO:0022857">
    <property type="term" value="F:transmembrane transporter activity"/>
    <property type="evidence" value="ECO:0007669"/>
    <property type="project" value="UniProtKB-UniRule"/>
</dbReference>
<name>Q07Q57_RHOP5</name>
<dbReference type="PANTHER" id="PTHR35011">
    <property type="entry name" value="2,3-DIKETO-L-GULONATE TRAP TRANSPORTER SMALL PERMEASE PROTEIN YIAM"/>
    <property type="match status" value="1"/>
</dbReference>
<evidence type="ECO:0000256" key="1">
    <source>
        <dbReference type="ARBA" id="ARBA00004429"/>
    </source>
</evidence>
<dbReference type="KEGG" id="rpe:RPE_1983"/>
<evidence type="ECO:0000256" key="2">
    <source>
        <dbReference type="ARBA" id="ARBA00022448"/>
    </source>
</evidence>
<dbReference type="EMBL" id="CP000463">
    <property type="protein sequence ID" value="ABJ05927.1"/>
    <property type="molecule type" value="Genomic_DNA"/>
</dbReference>
<feature type="transmembrane region" description="Helical" evidence="9">
    <location>
        <begin position="21"/>
        <end position="44"/>
    </location>
</feature>
<accession>Q07Q57</accession>
<reference evidence="11" key="1">
    <citation type="submission" date="2006-09" db="EMBL/GenBank/DDBJ databases">
        <title>Complete sequence of Rhodopseudomonas palustris BisA53.</title>
        <authorList>
            <consortium name="US DOE Joint Genome Institute"/>
            <person name="Copeland A."/>
            <person name="Lucas S."/>
            <person name="Lapidus A."/>
            <person name="Barry K."/>
            <person name="Detter J.C."/>
            <person name="Glavina del Rio T."/>
            <person name="Hammon N."/>
            <person name="Israni S."/>
            <person name="Dalin E."/>
            <person name="Tice H."/>
            <person name="Pitluck S."/>
            <person name="Chain P."/>
            <person name="Malfatti S."/>
            <person name="Shin M."/>
            <person name="Vergez L."/>
            <person name="Schmutz J."/>
            <person name="Larimer F."/>
            <person name="Land M."/>
            <person name="Hauser L."/>
            <person name="Pelletier D.A."/>
            <person name="Kyrpides N."/>
            <person name="Kim E."/>
            <person name="Harwood C.S."/>
            <person name="Oda Y."/>
            <person name="Richardson P."/>
        </authorList>
    </citation>
    <scope>NUCLEOTIDE SEQUENCE [LARGE SCALE GENOMIC DNA]</scope>
    <source>
        <strain evidence="11">BisA53</strain>
    </source>
</reference>
<dbReference type="InterPro" id="IPR055348">
    <property type="entry name" value="DctQ"/>
</dbReference>
<evidence type="ECO:0000313" key="11">
    <source>
        <dbReference type="EMBL" id="ABJ05927.1"/>
    </source>
</evidence>
<protein>
    <recommendedName>
        <fullName evidence="9">TRAP transporter small permease protein</fullName>
    </recommendedName>
</protein>
<gene>
    <name evidence="11" type="ordered locus">RPE_1983</name>
</gene>
<evidence type="ECO:0000256" key="5">
    <source>
        <dbReference type="ARBA" id="ARBA00022692"/>
    </source>
</evidence>
<evidence type="ECO:0000256" key="7">
    <source>
        <dbReference type="ARBA" id="ARBA00023136"/>
    </source>
</evidence>
<feature type="transmembrane region" description="Helical" evidence="9">
    <location>
        <begin position="103"/>
        <end position="129"/>
    </location>
</feature>
<feature type="transmembrane region" description="Helical" evidence="9">
    <location>
        <begin position="64"/>
        <end position="82"/>
    </location>
</feature>
<comment type="subunit">
    <text evidence="9">The complex comprises the extracytoplasmic solute receptor protein and the two transmembrane proteins.</text>
</comment>
<evidence type="ECO:0000256" key="3">
    <source>
        <dbReference type="ARBA" id="ARBA00022475"/>
    </source>
</evidence>
<comment type="function">
    <text evidence="9">Part of the tripartite ATP-independent periplasmic (TRAP) transport system.</text>
</comment>
<feature type="domain" description="Tripartite ATP-independent periplasmic transporters DctQ component" evidence="10">
    <location>
        <begin position="42"/>
        <end position="172"/>
    </location>
</feature>
<evidence type="ECO:0000256" key="9">
    <source>
        <dbReference type="RuleBase" id="RU369079"/>
    </source>
</evidence>
<comment type="similarity">
    <text evidence="8 9">Belongs to the TRAP transporter small permease family.</text>
</comment>
<keyword evidence="6 9" id="KW-1133">Transmembrane helix</keyword>
<evidence type="ECO:0000256" key="4">
    <source>
        <dbReference type="ARBA" id="ARBA00022519"/>
    </source>
</evidence>
<dbReference type="HOGENOM" id="CLU_086356_2_2_5"/>
<keyword evidence="4 9" id="KW-0997">Cell inner membrane</keyword>
<dbReference type="AlphaFoldDB" id="Q07Q57"/>
<dbReference type="GO" id="GO:0005886">
    <property type="term" value="C:plasma membrane"/>
    <property type="evidence" value="ECO:0007669"/>
    <property type="project" value="UniProtKB-SubCell"/>
</dbReference>
<proteinExistence type="inferred from homology"/>